<feature type="domain" description="HTH iclR-type" evidence="4">
    <location>
        <begin position="9"/>
        <end position="70"/>
    </location>
</feature>
<dbReference type="GO" id="GO:0003700">
    <property type="term" value="F:DNA-binding transcription factor activity"/>
    <property type="evidence" value="ECO:0007669"/>
    <property type="project" value="TreeGrafter"/>
</dbReference>
<dbReference type="STRING" id="246191.SAMN05660337_1319"/>
<dbReference type="Pfam" id="PF01614">
    <property type="entry name" value="IclR_C"/>
    <property type="match status" value="1"/>
</dbReference>
<accession>A0A1G9EYM9</accession>
<evidence type="ECO:0000313" key="6">
    <source>
        <dbReference type="EMBL" id="SDK81297.1"/>
    </source>
</evidence>
<dbReference type="Gene3D" id="3.30.450.40">
    <property type="match status" value="1"/>
</dbReference>
<dbReference type="Gene3D" id="1.10.10.10">
    <property type="entry name" value="Winged helix-like DNA-binding domain superfamily/Winged helix DNA-binding domain"/>
    <property type="match status" value="1"/>
</dbReference>
<dbReference type="PANTHER" id="PTHR30136:SF7">
    <property type="entry name" value="HTH-TYPE TRANSCRIPTIONAL REGULATOR KDGR-RELATED"/>
    <property type="match status" value="1"/>
</dbReference>
<dbReference type="Proteomes" id="UP000199053">
    <property type="component" value="Unassembled WGS sequence"/>
</dbReference>
<evidence type="ECO:0000256" key="2">
    <source>
        <dbReference type="ARBA" id="ARBA00023125"/>
    </source>
</evidence>
<dbReference type="GO" id="GO:0045892">
    <property type="term" value="P:negative regulation of DNA-templated transcription"/>
    <property type="evidence" value="ECO:0007669"/>
    <property type="project" value="TreeGrafter"/>
</dbReference>
<dbReference type="PROSITE" id="PS51077">
    <property type="entry name" value="HTH_ICLR"/>
    <property type="match status" value="1"/>
</dbReference>
<dbReference type="PROSITE" id="PS51078">
    <property type="entry name" value="ICLR_ED"/>
    <property type="match status" value="1"/>
</dbReference>
<dbReference type="EMBL" id="FNGA01000002">
    <property type="protein sequence ID" value="SDK81297.1"/>
    <property type="molecule type" value="Genomic_DNA"/>
</dbReference>
<dbReference type="PANTHER" id="PTHR30136">
    <property type="entry name" value="HELIX-TURN-HELIX TRANSCRIPTIONAL REGULATOR, ICLR FAMILY"/>
    <property type="match status" value="1"/>
</dbReference>
<dbReference type="GO" id="GO:0003677">
    <property type="term" value="F:DNA binding"/>
    <property type="evidence" value="ECO:0007669"/>
    <property type="project" value="UniProtKB-KW"/>
</dbReference>
<protein>
    <submittedName>
        <fullName evidence="6">Transcriptional regulator, IclR family</fullName>
    </submittedName>
</protein>
<keyword evidence="1" id="KW-0805">Transcription regulation</keyword>
<keyword evidence="3" id="KW-0804">Transcription</keyword>
<feature type="domain" description="IclR-ED" evidence="5">
    <location>
        <begin position="71"/>
        <end position="254"/>
    </location>
</feature>
<sequence>MAKDAYYTIGSVVKVFAVIEQMTKQSKWELAELSRAVGIPKTTVHRFLLTLQDLGYVIQSDEESAYGLTFKLFKMGSLVTGHTSIQDVARPYGKRLLEAVGETVNLCVCSGTEMVVVDRHVTKQALRQDSIVGHSFPIYLSASGKVSLAFMDSMKAGSLLENIRKESDGKIGPSEMADFIKEIEAVRENIIGYDNEEIYQGVCCTAVPVFDCNDDLVATFGVSVPSARFTPGKREMASRELYKAAEQVSLRLGASSYPPVKGK</sequence>
<dbReference type="InterPro" id="IPR036388">
    <property type="entry name" value="WH-like_DNA-bd_sf"/>
</dbReference>
<dbReference type="RefSeq" id="WP_170830329.1">
    <property type="nucleotide sequence ID" value="NZ_FNGA01000002.1"/>
</dbReference>
<dbReference type="InterPro" id="IPR005471">
    <property type="entry name" value="Tscrpt_reg_IclR_N"/>
</dbReference>
<proteinExistence type="predicted"/>
<keyword evidence="7" id="KW-1185">Reference proteome</keyword>
<dbReference type="SMART" id="SM00346">
    <property type="entry name" value="HTH_ICLR"/>
    <property type="match status" value="1"/>
</dbReference>
<dbReference type="InterPro" id="IPR014757">
    <property type="entry name" value="Tscrpt_reg_IclR_C"/>
</dbReference>
<evidence type="ECO:0000256" key="3">
    <source>
        <dbReference type="ARBA" id="ARBA00023163"/>
    </source>
</evidence>
<reference evidence="7" key="1">
    <citation type="submission" date="2016-10" db="EMBL/GenBank/DDBJ databases">
        <authorList>
            <person name="Varghese N."/>
            <person name="Submissions S."/>
        </authorList>
    </citation>
    <scope>NUCLEOTIDE SEQUENCE [LARGE SCALE GENOMIC DNA]</scope>
    <source>
        <strain evidence="7">DSM 16995</strain>
    </source>
</reference>
<dbReference type="SUPFAM" id="SSF46785">
    <property type="entry name" value="Winged helix' DNA-binding domain"/>
    <property type="match status" value="1"/>
</dbReference>
<keyword evidence="2" id="KW-0238">DNA-binding</keyword>
<evidence type="ECO:0000259" key="5">
    <source>
        <dbReference type="PROSITE" id="PS51078"/>
    </source>
</evidence>
<dbReference type="InterPro" id="IPR050707">
    <property type="entry name" value="HTH_MetabolicPath_Reg"/>
</dbReference>
<evidence type="ECO:0000256" key="1">
    <source>
        <dbReference type="ARBA" id="ARBA00023015"/>
    </source>
</evidence>
<name>A0A1G9EYM9_9BACT</name>
<dbReference type="Pfam" id="PF09339">
    <property type="entry name" value="HTH_IclR"/>
    <property type="match status" value="1"/>
</dbReference>
<dbReference type="AlphaFoldDB" id="A0A1G9EYM9"/>
<dbReference type="InterPro" id="IPR029016">
    <property type="entry name" value="GAF-like_dom_sf"/>
</dbReference>
<gene>
    <name evidence="6" type="ORF">SAMN05660337_1319</name>
</gene>
<evidence type="ECO:0000313" key="7">
    <source>
        <dbReference type="Proteomes" id="UP000199053"/>
    </source>
</evidence>
<dbReference type="InterPro" id="IPR036390">
    <property type="entry name" value="WH_DNA-bd_sf"/>
</dbReference>
<organism evidence="6 7">
    <name type="scientific">Maridesulfovibrio ferrireducens</name>
    <dbReference type="NCBI Taxonomy" id="246191"/>
    <lineage>
        <taxon>Bacteria</taxon>
        <taxon>Pseudomonadati</taxon>
        <taxon>Thermodesulfobacteriota</taxon>
        <taxon>Desulfovibrionia</taxon>
        <taxon>Desulfovibrionales</taxon>
        <taxon>Desulfovibrionaceae</taxon>
        <taxon>Maridesulfovibrio</taxon>
    </lineage>
</organism>
<evidence type="ECO:0000259" key="4">
    <source>
        <dbReference type="PROSITE" id="PS51077"/>
    </source>
</evidence>
<dbReference type="SUPFAM" id="SSF55781">
    <property type="entry name" value="GAF domain-like"/>
    <property type="match status" value="1"/>
</dbReference>